<comment type="caution">
    <text evidence="2">The sequence shown here is derived from an EMBL/GenBank/DDBJ whole genome shotgun (WGS) entry which is preliminary data.</text>
</comment>
<dbReference type="AlphaFoldDB" id="S3P1R5"/>
<keyword evidence="3" id="KW-1185">Reference proteome</keyword>
<dbReference type="eggNOG" id="ENOG50329YC">
    <property type="taxonomic scope" value="Bacteria"/>
</dbReference>
<feature type="transmembrane region" description="Helical" evidence="1">
    <location>
        <begin position="81"/>
        <end position="99"/>
    </location>
</feature>
<reference evidence="2 3" key="1">
    <citation type="submission" date="2013-06" db="EMBL/GenBank/DDBJ databases">
        <title>The Genome Sequence of Acinetobacter rudis CIP 110305.</title>
        <authorList>
            <consortium name="The Broad Institute Genome Sequencing Platform"/>
            <consortium name="The Broad Institute Genome Sequencing Center for Infectious Disease"/>
            <person name="Cerqueira G."/>
            <person name="Feldgarden M."/>
            <person name="Courvalin P."/>
            <person name="Perichon B."/>
            <person name="Grillot-Courvalin C."/>
            <person name="Clermont D."/>
            <person name="Rocha E."/>
            <person name="Yoon E.-J."/>
            <person name="Nemec A."/>
            <person name="Young S.K."/>
            <person name="Zeng Q."/>
            <person name="Gargeya S."/>
            <person name="Fitzgerald M."/>
            <person name="Abouelleil A."/>
            <person name="Alvarado L."/>
            <person name="Berlin A.M."/>
            <person name="Chapman S.B."/>
            <person name="Dewar J."/>
            <person name="Goldberg J."/>
            <person name="Griggs A."/>
            <person name="Gujja S."/>
            <person name="Hansen M."/>
            <person name="Howarth C."/>
            <person name="Imamovic A."/>
            <person name="Larimer J."/>
            <person name="McCowan C."/>
            <person name="Murphy C."/>
            <person name="Pearson M."/>
            <person name="Priest M."/>
            <person name="Roberts A."/>
            <person name="Saif S."/>
            <person name="Shea T."/>
            <person name="Sykes S."/>
            <person name="Wortman J."/>
            <person name="Nusbaum C."/>
            <person name="Birren B."/>
        </authorList>
    </citation>
    <scope>NUCLEOTIDE SEQUENCE [LARGE SCALE GENOMIC DNA]</scope>
    <source>
        <strain evidence="2 3">CIP 110305</strain>
    </source>
</reference>
<sequence length="140" mass="15747">MLKYFSSYLLDITMLEFWFDTTISVTKKLMLFVLIALLTIALYLNQPLDLASILMFTGTGIIFLICRYMKLHFAQKNPTGLLYRLLTWIPVALILALILKNIQTGEILLPGAQGIGFMALAVCFFSPMSLLNRTKTTGST</sequence>
<protein>
    <submittedName>
        <fullName evidence="2">Uncharacterized protein</fullName>
    </submittedName>
</protein>
<dbReference type="EMBL" id="ATGI01000004">
    <property type="protein sequence ID" value="EPF80359.1"/>
    <property type="molecule type" value="Genomic_DNA"/>
</dbReference>
<dbReference type="STRING" id="632955.GCA_000829675_01434"/>
<keyword evidence="1" id="KW-0472">Membrane</keyword>
<feature type="transmembrane region" description="Helical" evidence="1">
    <location>
        <begin position="50"/>
        <end position="69"/>
    </location>
</feature>
<feature type="transmembrane region" description="Helical" evidence="1">
    <location>
        <begin position="29"/>
        <end position="44"/>
    </location>
</feature>
<evidence type="ECO:0000313" key="3">
    <source>
        <dbReference type="Proteomes" id="UP000014568"/>
    </source>
</evidence>
<evidence type="ECO:0000256" key="1">
    <source>
        <dbReference type="SAM" id="Phobius"/>
    </source>
</evidence>
<accession>S3P1R5</accession>
<dbReference type="HOGENOM" id="CLU_1965768_0_0_6"/>
<proteinExistence type="predicted"/>
<organism evidence="2 3">
    <name type="scientific">Acinetobacter rudis CIP 110305</name>
    <dbReference type="NCBI Taxonomy" id="421052"/>
    <lineage>
        <taxon>Bacteria</taxon>
        <taxon>Pseudomonadati</taxon>
        <taxon>Pseudomonadota</taxon>
        <taxon>Gammaproteobacteria</taxon>
        <taxon>Moraxellales</taxon>
        <taxon>Moraxellaceae</taxon>
        <taxon>Acinetobacter</taxon>
    </lineage>
</organism>
<dbReference type="Proteomes" id="UP000014568">
    <property type="component" value="Unassembled WGS sequence"/>
</dbReference>
<dbReference type="PATRIC" id="fig|421052.3.peg.492"/>
<name>S3P1R5_9GAMM</name>
<evidence type="ECO:0000313" key="2">
    <source>
        <dbReference type="EMBL" id="EPF80359.1"/>
    </source>
</evidence>
<gene>
    <name evidence="2" type="ORF">F945_00497</name>
</gene>
<feature type="transmembrane region" description="Helical" evidence="1">
    <location>
        <begin position="111"/>
        <end position="131"/>
    </location>
</feature>
<keyword evidence="1" id="KW-1133">Transmembrane helix</keyword>
<keyword evidence="1" id="KW-0812">Transmembrane</keyword>